<evidence type="ECO:0000313" key="11">
    <source>
        <dbReference type="Proteomes" id="UP000263489"/>
    </source>
</evidence>
<keyword evidence="7" id="KW-0520">NAD</keyword>
<accession>A0A352IRK8</accession>
<keyword evidence="2" id="KW-0235">DNA replication</keyword>
<dbReference type="GO" id="GO:0003911">
    <property type="term" value="F:DNA ligase (NAD+) activity"/>
    <property type="evidence" value="ECO:0007669"/>
    <property type="project" value="UniProtKB-EC"/>
</dbReference>
<evidence type="ECO:0000256" key="1">
    <source>
        <dbReference type="ARBA" id="ARBA00022598"/>
    </source>
</evidence>
<keyword evidence="4" id="KW-0227">DNA damage</keyword>
<feature type="domain" description="NAD-dependent DNA ligase adenylation" evidence="9">
    <location>
        <begin position="72"/>
        <end position="110"/>
    </location>
</feature>
<keyword evidence="1 10" id="KW-0436">Ligase</keyword>
<dbReference type="Gene3D" id="1.10.287.610">
    <property type="entry name" value="Helix hairpin bin"/>
    <property type="match status" value="1"/>
</dbReference>
<keyword evidence="5" id="KW-0862">Zinc</keyword>
<evidence type="ECO:0000259" key="9">
    <source>
        <dbReference type="Pfam" id="PF01653"/>
    </source>
</evidence>
<evidence type="ECO:0000256" key="6">
    <source>
        <dbReference type="ARBA" id="ARBA00022842"/>
    </source>
</evidence>
<keyword evidence="6" id="KW-0460">Magnesium</keyword>
<evidence type="ECO:0000256" key="7">
    <source>
        <dbReference type="ARBA" id="ARBA00023027"/>
    </source>
</evidence>
<evidence type="ECO:0000256" key="2">
    <source>
        <dbReference type="ARBA" id="ARBA00022705"/>
    </source>
</evidence>
<dbReference type="FunFam" id="1.10.287.610:FF:000002">
    <property type="entry name" value="DNA ligase"/>
    <property type="match status" value="1"/>
</dbReference>
<evidence type="ECO:0000256" key="4">
    <source>
        <dbReference type="ARBA" id="ARBA00022763"/>
    </source>
</evidence>
<evidence type="ECO:0000256" key="5">
    <source>
        <dbReference type="ARBA" id="ARBA00022833"/>
    </source>
</evidence>
<dbReference type="GO" id="GO:0046872">
    <property type="term" value="F:metal ion binding"/>
    <property type="evidence" value="ECO:0007669"/>
    <property type="project" value="UniProtKB-KW"/>
</dbReference>
<gene>
    <name evidence="10" type="primary">ligA</name>
    <name evidence="10" type="ORF">DC045_07195</name>
</gene>
<evidence type="ECO:0000256" key="8">
    <source>
        <dbReference type="ARBA" id="ARBA00023204"/>
    </source>
</evidence>
<organism evidence="10 11">
    <name type="scientific">Marinobacter adhaerens</name>
    <dbReference type="NCBI Taxonomy" id="1033846"/>
    <lineage>
        <taxon>Bacteria</taxon>
        <taxon>Pseudomonadati</taxon>
        <taxon>Pseudomonadota</taxon>
        <taxon>Gammaproteobacteria</taxon>
        <taxon>Pseudomonadales</taxon>
        <taxon>Marinobacteraceae</taxon>
        <taxon>Marinobacter</taxon>
    </lineage>
</organism>
<dbReference type="GO" id="GO:0006260">
    <property type="term" value="P:DNA replication"/>
    <property type="evidence" value="ECO:0007669"/>
    <property type="project" value="UniProtKB-KW"/>
</dbReference>
<dbReference type="Proteomes" id="UP000263489">
    <property type="component" value="Unassembled WGS sequence"/>
</dbReference>
<name>A0A352IRK8_9GAMM</name>
<feature type="non-terminal residue" evidence="10">
    <location>
        <position position="112"/>
    </location>
</feature>
<protein>
    <submittedName>
        <fullName evidence="10">DNA ligase</fullName>
        <ecNumber evidence="10">6.5.1.2</ecNumber>
    </submittedName>
</protein>
<reference evidence="10 11" key="1">
    <citation type="journal article" date="2018" name="Nat. Biotechnol.">
        <title>A standardized bacterial taxonomy based on genome phylogeny substantially revises the tree of life.</title>
        <authorList>
            <person name="Parks D.H."/>
            <person name="Chuvochina M."/>
            <person name="Waite D.W."/>
            <person name="Rinke C."/>
            <person name="Skarshewski A."/>
            <person name="Chaumeil P.A."/>
            <person name="Hugenholtz P."/>
        </authorList>
    </citation>
    <scope>NUCLEOTIDE SEQUENCE [LARGE SCALE GENOMIC DNA]</scope>
    <source>
        <strain evidence="10">UBA9380</strain>
    </source>
</reference>
<sequence length="112" mass="13051">MSKATPDIIQRVEELRSAIDDHNYRYYVLDDPRVPDAEYDRLFRELQGLETDYPELASDTSPTRRVGSAAETSFEEVVHRLPMLSLDNAFSEDELRDFDRRVKDRLGITEDV</sequence>
<keyword evidence="3" id="KW-0479">Metal-binding</keyword>
<dbReference type="AlphaFoldDB" id="A0A352IRK8"/>
<dbReference type="EC" id="6.5.1.2" evidence="10"/>
<dbReference type="GO" id="GO:0006281">
    <property type="term" value="P:DNA repair"/>
    <property type="evidence" value="ECO:0007669"/>
    <property type="project" value="UniProtKB-KW"/>
</dbReference>
<dbReference type="Pfam" id="PF01653">
    <property type="entry name" value="DNA_ligase_aden"/>
    <property type="match status" value="1"/>
</dbReference>
<keyword evidence="8" id="KW-0234">DNA repair</keyword>
<evidence type="ECO:0000256" key="3">
    <source>
        <dbReference type="ARBA" id="ARBA00022723"/>
    </source>
</evidence>
<dbReference type="Gene3D" id="3.30.470.30">
    <property type="entry name" value="DNA ligase/mRNA capping enzyme"/>
    <property type="match status" value="1"/>
</dbReference>
<dbReference type="InterPro" id="IPR013839">
    <property type="entry name" value="DNAligase_adenylation"/>
</dbReference>
<evidence type="ECO:0000313" key="10">
    <source>
        <dbReference type="EMBL" id="HBC34091.1"/>
    </source>
</evidence>
<comment type="caution">
    <text evidence="10">The sequence shown here is derived from an EMBL/GenBank/DDBJ whole genome shotgun (WGS) entry which is preliminary data.</text>
</comment>
<proteinExistence type="predicted"/>
<dbReference type="SUPFAM" id="SSF56091">
    <property type="entry name" value="DNA ligase/mRNA capping enzyme, catalytic domain"/>
    <property type="match status" value="1"/>
</dbReference>
<dbReference type="EMBL" id="DNNA01000114">
    <property type="protein sequence ID" value="HBC34091.1"/>
    <property type="molecule type" value="Genomic_DNA"/>
</dbReference>